<comment type="caution">
    <text evidence="4">The sequence shown here is derived from an EMBL/GenBank/DDBJ whole genome shotgun (WGS) entry which is preliminary data.</text>
</comment>
<dbReference type="InterPro" id="IPR000182">
    <property type="entry name" value="GNAT_dom"/>
</dbReference>
<keyword evidence="1" id="KW-0808">Transferase</keyword>
<dbReference type="PANTHER" id="PTHR43877">
    <property type="entry name" value="AMINOALKYLPHOSPHONATE N-ACETYLTRANSFERASE-RELATED-RELATED"/>
    <property type="match status" value="1"/>
</dbReference>
<accession>A0ABP8HMC2</accession>
<reference evidence="5" key="1">
    <citation type="journal article" date="2019" name="Int. J. Syst. Evol. Microbiol.">
        <title>The Global Catalogue of Microorganisms (GCM) 10K type strain sequencing project: providing services to taxonomists for standard genome sequencing and annotation.</title>
        <authorList>
            <consortium name="The Broad Institute Genomics Platform"/>
            <consortium name="The Broad Institute Genome Sequencing Center for Infectious Disease"/>
            <person name="Wu L."/>
            <person name="Ma J."/>
        </authorList>
    </citation>
    <scope>NUCLEOTIDE SEQUENCE [LARGE SCALE GENOMIC DNA]</scope>
    <source>
        <strain evidence="5">JCM 31290</strain>
    </source>
</reference>
<keyword evidence="5" id="KW-1185">Reference proteome</keyword>
<evidence type="ECO:0000256" key="1">
    <source>
        <dbReference type="ARBA" id="ARBA00022679"/>
    </source>
</evidence>
<keyword evidence="2" id="KW-0012">Acyltransferase</keyword>
<dbReference type="EMBL" id="BAABET010000022">
    <property type="protein sequence ID" value="GAA4340913.1"/>
    <property type="molecule type" value="Genomic_DNA"/>
</dbReference>
<dbReference type="Gene3D" id="3.40.630.30">
    <property type="match status" value="1"/>
</dbReference>
<dbReference type="Pfam" id="PF00583">
    <property type="entry name" value="Acetyltransf_1"/>
    <property type="match status" value="1"/>
</dbReference>
<dbReference type="CDD" id="cd04301">
    <property type="entry name" value="NAT_SF"/>
    <property type="match status" value="1"/>
</dbReference>
<evidence type="ECO:0000313" key="5">
    <source>
        <dbReference type="Proteomes" id="UP001501115"/>
    </source>
</evidence>
<feature type="domain" description="N-acetyltransferase" evidence="3">
    <location>
        <begin position="2"/>
        <end position="160"/>
    </location>
</feature>
<protein>
    <submittedName>
        <fullName evidence="4">GNAT family N-acetyltransferase</fullName>
    </submittedName>
</protein>
<dbReference type="InterPro" id="IPR016181">
    <property type="entry name" value="Acyl_CoA_acyltransferase"/>
</dbReference>
<dbReference type="PROSITE" id="PS51186">
    <property type="entry name" value="GNAT"/>
    <property type="match status" value="1"/>
</dbReference>
<evidence type="ECO:0000256" key="2">
    <source>
        <dbReference type="ARBA" id="ARBA00023315"/>
    </source>
</evidence>
<gene>
    <name evidence="4" type="ORF">GCM10023086_76880</name>
</gene>
<sequence>MVSLHIITSDDWPLWQEIRVAALTDAPHAFKARLADWHRGGQEQWRARLGISGSYNVVALQGSLPVGMVRGIPGDGETSELRSLWVSPEARGNGVGDQLIEAVTTWALRSGSTTLKLAVIPGNESATALYQRNGFIATGELGDLLPDGVTREQVMAKRLRAPQRRHLS</sequence>
<organism evidence="4 5">
    <name type="scientific">Streptomyces venetus</name>
    <dbReference type="NCBI Taxonomy" id="1701086"/>
    <lineage>
        <taxon>Bacteria</taxon>
        <taxon>Bacillati</taxon>
        <taxon>Actinomycetota</taxon>
        <taxon>Actinomycetes</taxon>
        <taxon>Kitasatosporales</taxon>
        <taxon>Streptomycetaceae</taxon>
        <taxon>Streptomyces</taxon>
    </lineage>
</organism>
<dbReference type="RefSeq" id="WP_345666368.1">
    <property type="nucleotide sequence ID" value="NZ_BAABET010000022.1"/>
</dbReference>
<evidence type="ECO:0000313" key="4">
    <source>
        <dbReference type="EMBL" id="GAA4340913.1"/>
    </source>
</evidence>
<dbReference type="InterPro" id="IPR050832">
    <property type="entry name" value="Bact_Acetyltransf"/>
</dbReference>
<evidence type="ECO:0000259" key="3">
    <source>
        <dbReference type="PROSITE" id="PS51186"/>
    </source>
</evidence>
<dbReference type="Proteomes" id="UP001501115">
    <property type="component" value="Unassembled WGS sequence"/>
</dbReference>
<dbReference type="SUPFAM" id="SSF55729">
    <property type="entry name" value="Acyl-CoA N-acyltransferases (Nat)"/>
    <property type="match status" value="1"/>
</dbReference>
<name>A0ABP8HMC2_9ACTN</name>
<proteinExistence type="predicted"/>